<dbReference type="Proteomes" id="UP001292094">
    <property type="component" value="Unassembled WGS sequence"/>
</dbReference>
<comment type="caution">
    <text evidence="3">The sequence shown here is derived from an EMBL/GenBank/DDBJ whole genome shotgun (WGS) entry which is preliminary data.</text>
</comment>
<keyword evidence="2" id="KW-0472">Membrane</keyword>
<feature type="compositionally biased region" description="Low complexity" evidence="1">
    <location>
        <begin position="59"/>
        <end position="69"/>
    </location>
</feature>
<feature type="compositionally biased region" description="Polar residues" evidence="1">
    <location>
        <begin position="88"/>
        <end position="107"/>
    </location>
</feature>
<reference evidence="3" key="1">
    <citation type="submission" date="2023-11" db="EMBL/GenBank/DDBJ databases">
        <title>Genome assemblies of two species of porcelain crab, Petrolisthes cinctipes and Petrolisthes manimaculis (Anomura: Porcellanidae).</title>
        <authorList>
            <person name="Angst P."/>
        </authorList>
    </citation>
    <scope>NUCLEOTIDE SEQUENCE</scope>
    <source>
        <strain evidence="3">PB745_02</strain>
        <tissue evidence="3">Gill</tissue>
    </source>
</reference>
<dbReference type="AlphaFoldDB" id="A0AAE1NLK5"/>
<accession>A0AAE1NLK5</accession>
<keyword evidence="4" id="KW-1185">Reference proteome</keyword>
<proteinExistence type="predicted"/>
<feature type="region of interest" description="Disordered" evidence="1">
    <location>
        <begin position="38"/>
        <end position="107"/>
    </location>
</feature>
<feature type="transmembrane region" description="Helical" evidence="2">
    <location>
        <begin position="6"/>
        <end position="31"/>
    </location>
</feature>
<evidence type="ECO:0000313" key="3">
    <source>
        <dbReference type="EMBL" id="KAK4291001.1"/>
    </source>
</evidence>
<evidence type="ECO:0000256" key="2">
    <source>
        <dbReference type="SAM" id="Phobius"/>
    </source>
</evidence>
<sequence>MGGSVGFVVVVVVVVVAGTVGVCLIVIGVVIRCRHSQSRGPAQNHKHPKTESNQLYDLSSSTTSKSSTSCVNKRNEGLDIQRAPDLLQGQNTTGGTSSRSEQAISPTQRTFNAYDVAESNALTTKASPGESNLLANSLNLSAGMFDAAPRYYTTKAEMDRSINTNPNTATASIMTCTGSQTMSRPTPLNPTSGVVLNLNSGVLVNPNTTPPTTTTTATTTTTTTTNRGSLQHLINPLQWNLAAPDPQRRT</sequence>
<evidence type="ECO:0000256" key="1">
    <source>
        <dbReference type="SAM" id="MobiDB-lite"/>
    </source>
</evidence>
<gene>
    <name evidence="3" type="ORF">Pmani_036133</name>
</gene>
<protein>
    <submittedName>
        <fullName evidence="3">Uncharacterized protein</fullName>
    </submittedName>
</protein>
<dbReference type="EMBL" id="JAWZYT010005305">
    <property type="protein sequence ID" value="KAK4291001.1"/>
    <property type="molecule type" value="Genomic_DNA"/>
</dbReference>
<keyword evidence="2" id="KW-0812">Transmembrane</keyword>
<organism evidence="3 4">
    <name type="scientific">Petrolisthes manimaculis</name>
    <dbReference type="NCBI Taxonomy" id="1843537"/>
    <lineage>
        <taxon>Eukaryota</taxon>
        <taxon>Metazoa</taxon>
        <taxon>Ecdysozoa</taxon>
        <taxon>Arthropoda</taxon>
        <taxon>Crustacea</taxon>
        <taxon>Multicrustacea</taxon>
        <taxon>Malacostraca</taxon>
        <taxon>Eumalacostraca</taxon>
        <taxon>Eucarida</taxon>
        <taxon>Decapoda</taxon>
        <taxon>Pleocyemata</taxon>
        <taxon>Anomura</taxon>
        <taxon>Galatheoidea</taxon>
        <taxon>Porcellanidae</taxon>
        <taxon>Petrolisthes</taxon>
    </lineage>
</organism>
<evidence type="ECO:0000313" key="4">
    <source>
        <dbReference type="Proteomes" id="UP001292094"/>
    </source>
</evidence>
<keyword evidence="2" id="KW-1133">Transmembrane helix</keyword>
<name>A0AAE1NLK5_9EUCA</name>